<dbReference type="OrthoDB" id="9809290at2"/>
<evidence type="ECO:0000256" key="2">
    <source>
        <dbReference type="ARBA" id="ARBA00008000"/>
    </source>
</evidence>
<dbReference type="PROSITE" id="PS51387">
    <property type="entry name" value="FAD_PCMH"/>
    <property type="match status" value="1"/>
</dbReference>
<dbReference type="Gene3D" id="1.10.45.10">
    <property type="entry name" value="Vanillyl-alcohol Oxidase, Chain A, domain 4"/>
    <property type="match status" value="1"/>
</dbReference>
<feature type="domain" description="FAD-binding PCMH-type" evidence="5">
    <location>
        <begin position="50"/>
        <end position="228"/>
    </location>
</feature>
<dbReference type="GO" id="GO:0022904">
    <property type="term" value="P:respiratory electron transport chain"/>
    <property type="evidence" value="ECO:0007669"/>
    <property type="project" value="TreeGrafter"/>
</dbReference>
<dbReference type="InterPro" id="IPR006094">
    <property type="entry name" value="Oxid_FAD_bind_N"/>
</dbReference>
<dbReference type="InterPro" id="IPR016169">
    <property type="entry name" value="FAD-bd_PCMH_sub2"/>
</dbReference>
<dbReference type="GO" id="GO:0071949">
    <property type="term" value="F:FAD binding"/>
    <property type="evidence" value="ECO:0007669"/>
    <property type="project" value="InterPro"/>
</dbReference>
<dbReference type="Proteomes" id="UP000294664">
    <property type="component" value="Unassembled WGS sequence"/>
</dbReference>
<dbReference type="RefSeq" id="WP_132029518.1">
    <property type="nucleotide sequence ID" value="NZ_SMAI01000001.1"/>
</dbReference>
<keyword evidence="7" id="KW-1185">Reference proteome</keyword>
<accession>A0A4R3M537</accession>
<evidence type="ECO:0000313" key="6">
    <source>
        <dbReference type="EMBL" id="TCT07986.1"/>
    </source>
</evidence>
<dbReference type="GO" id="GO:0003824">
    <property type="term" value="F:catalytic activity"/>
    <property type="evidence" value="ECO:0007669"/>
    <property type="project" value="InterPro"/>
</dbReference>
<dbReference type="InterPro" id="IPR051264">
    <property type="entry name" value="FAD-oxidored/transferase_4"/>
</dbReference>
<dbReference type="Gene3D" id="3.30.70.2190">
    <property type="match status" value="1"/>
</dbReference>
<evidence type="ECO:0000256" key="3">
    <source>
        <dbReference type="ARBA" id="ARBA00022630"/>
    </source>
</evidence>
<name>A0A4R3M537_9HYPH</name>
<dbReference type="InterPro" id="IPR036318">
    <property type="entry name" value="FAD-bd_PCMH-like_sf"/>
</dbReference>
<evidence type="ECO:0000256" key="4">
    <source>
        <dbReference type="ARBA" id="ARBA00022827"/>
    </source>
</evidence>
<dbReference type="PANTHER" id="PTHR43716">
    <property type="entry name" value="D-2-HYDROXYGLUTARATE DEHYDROGENASE, MITOCHONDRIAL"/>
    <property type="match status" value="1"/>
</dbReference>
<comment type="cofactor">
    <cofactor evidence="1">
        <name>FAD</name>
        <dbReference type="ChEBI" id="CHEBI:57692"/>
    </cofactor>
</comment>
<reference evidence="6 7" key="1">
    <citation type="submission" date="2019-03" db="EMBL/GenBank/DDBJ databases">
        <title>Genomic Encyclopedia of Type Strains, Phase IV (KMG-IV): sequencing the most valuable type-strain genomes for metagenomic binning, comparative biology and taxonomic classification.</title>
        <authorList>
            <person name="Goeker M."/>
        </authorList>
    </citation>
    <scope>NUCLEOTIDE SEQUENCE [LARGE SCALE GENOMIC DNA]</scope>
    <source>
        <strain evidence="6 7">DSM 9035</strain>
    </source>
</reference>
<dbReference type="Gene3D" id="3.30.43.10">
    <property type="entry name" value="Uridine Diphospho-n-acetylenolpyruvylglucosamine Reductase, domain 2"/>
    <property type="match status" value="1"/>
</dbReference>
<evidence type="ECO:0000259" key="5">
    <source>
        <dbReference type="PROSITE" id="PS51387"/>
    </source>
</evidence>
<dbReference type="Pfam" id="PF02913">
    <property type="entry name" value="FAD-oxidase_C"/>
    <property type="match status" value="1"/>
</dbReference>
<dbReference type="Gene3D" id="3.30.465.10">
    <property type="match status" value="1"/>
</dbReference>
<dbReference type="InterPro" id="IPR016166">
    <property type="entry name" value="FAD-bd_PCMH"/>
</dbReference>
<dbReference type="InterPro" id="IPR016167">
    <property type="entry name" value="FAD-bd_PCMH_sub1"/>
</dbReference>
<dbReference type="InterPro" id="IPR016164">
    <property type="entry name" value="FAD-linked_Oxase-like_C"/>
</dbReference>
<evidence type="ECO:0000256" key="1">
    <source>
        <dbReference type="ARBA" id="ARBA00001974"/>
    </source>
</evidence>
<sequence>MSSTAPAPLALPHDRLAGALAALAARLGPRGVVTDPAAMAPYLIEPRGLYAGAAPAILRPATTAEVADCVATCAEAGLALVPQSGNTGLVGGQVPFGALLLSLERLDKVRAVDATDLTLTVEAGVTLHAARAAAEAADCLFPLSIASEGTCRIGGNLATNAGGTAVLRYGNMRELTLGLEVVLADGRVWNGLSRLRKDNTGYDLKDLFVGSEGTLGIITAAVLRLFPKSRSRTTFLAGLADPHAVLAFLRRLRAAGGDAVTGFEMMPRFGMETVLAHMPGAVRALAGDHAFFALAELTSTRRDDDLPALAEAVLAEAFAAGEVEDAVIAASEAQSEALWKLREDLSEAQKFEGGSIKHDVSVPVSRVADFVVTASRLCAAHMPGVRVCAFGHVGDGNIHFNLSQPVGMEKAAFLARWEEFNRLVHDHVAALGGSISAEHGIGLLKREELVRYKDEVALDLMAALKAALDPKGLLNPGKVLTPSSRAARSS</sequence>
<dbReference type="InterPro" id="IPR016171">
    <property type="entry name" value="Vanillyl_alc_oxidase_C-sub2"/>
</dbReference>
<evidence type="ECO:0000313" key="7">
    <source>
        <dbReference type="Proteomes" id="UP000294664"/>
    </source>
</evidence>
<dbReference type="FunFam" id="1.10.45.10:FF:000001">
    <property type="entry name" value="D-lactate dehydrogenase mitochondrial"/>
    <property type="match status" value="1"/>
</dbReference>
<dbReference type="Gene3D" id="3.30.70.2740">
    <property type="match status" value="1"/>
</dbReference>
<dbReference type="SUPFAM" id="SSF55103">
    <property type="entry name" value="FAD-linked oxidases, C-terminal domain"/>
    <property type="match status" value="1"/>
</dbReference>
<keyword evidence="3" id="KW-0285">Flavoprotein</keyword>
<dbReference type="EMBL" id="SMAI01000001">
    <property type="protein sequence ID" value="TCT07986.1"/>
    <property type="molecule type" value="Genomic_DNA"/>
</dbReference>
<proteinExistence type="inferred from homology"/>
<gene>
    <name evidence="6" type="ORF">EDC64_101505</name>
</gene>
<protein>
    <submittedName>
        <fullName evidence="6">FAD/FMN-containing dehydrogenase</fullName>
    </submittedName>
</protein>
<comment type="similarity">
    <text evidence="2">Belongs to the FAD-binding oxidoreductase/transferase type 4 family.</text>
</comment>
<comment type="caution">
    <text evidence="6">The sequence shown here is derived from an EMBL/GenBank/DDBJ whole genome shotgun (WGS) entry which is preliminary data.</text>
</comment>
<dbReference type="PANTHER" id="PTHR43716:SF2">
    <property type="entry name" value="BLL6224 PROTEIN"/>
    <property type="match status" value="1"/>
</dbReference>
<dbReference type="SUPFAM" id="SSF56176">
    <property type="entry name" value="FAD-binding/transporter-associated domain-like"/>
    <property type="match status" value="1"/>
</dbReference>
<organism evidence="6 7">
    <name type="scientific">Aquabacter spiritensis</name>
    <dbReference type="NCBI Taxonomy" id="933073"/>
    <lineage>
        <taxon>Bacteria</taxon>
        <taxon>Pseudomonadati</taxon>
        <taxon>Pseudomonadota</taxon>
        <taxon>Alphaproteobacteria</taxon>
        <taxon>Hyphomicrobiales</taxon>
        <taxon>Xanthobacteraceae</taxon>
        <taxon>Aquabacter</taxon>
    </lineage>
</organism>
<keyword evidence="4" id="KW-0274">FAD</keyword>
<dbReference type="AlphaFoldDB" id="A0A4R3M537"/>
<dbReference type="Pfam" id="PF01565">
    <property type="entry name" value="FAD_binding_4"/>
    <property type="match status" value="1"/>
</dbReference>
<dbReference type="InterPro" id="IPR004113">
    <property type="entry name" value="FAD-bd_oxidored_4_C"/>
</dbReference>